<protein>
    <submittedName>
        <fullName evidence="1">Uncharacterized protein</fullName>
    </submittedName>
</protein>
<dbReference type="Proteomes" id="UP000321787">
    <property type="component" value="Unassembled WGS sequence"/>
</dbReference>
<comment type="caution">
    <text evidence="1">The sequence shown here is derived from an EMBL/GenBank/DDBJ whole genome shotgun (WGS) entry which is preliminary data.</text>
</comment>
<sequence>MISGIPAFIQERFPSDSSVGGTSDKTNNAIKLYGRRLYKDQTPVEYLAELLLVFLSAKTSNGDLHHSFQLNLDNVGYYPEDHVALKLFSFYPTSKLETRHDAHQTKYIEALTQVKAKLSSGTENQKDETIRILQSLFSGFTGIAKNRTWVTHSFLPAAPSLISREIAWRHTAAKKDDNALDWESSLKHFDTGSHLFMARGGELLFLQLAHLFTLTSEEVNKKLNIHSVNEYSHLKGVNLQELQPSLESALTKLLTGSLRKVEQLSSFIETSLSDVTLNKEDDDTKPKKATLGWVPRSSIPEAFLFATELNNICLSSLGELDKLEMMQLLCCLHVLRSLSFQAQRLNQLGTETQGFIGNYAWIVSDPDANRTSSCRRLSQSSFEGIESLLYGVLRVVHSATKPHEVYKDKEADDHGFKIFRKIGKEIGLVIPKTGQSQRFVLSPTLLRVLVAAVIKPGERVRLTEFYRRVFSHYGIAIANQQLSVAINWSSMSQDNKDYAMTTESLWIEEALKQGGFLVELSDAVSIVHNPQ</sequence>
<gene>
    <name evidence="1" type="ORF">AFI02nite_27590</name>
</gene>
<dbReference type="AlphaFoldDB" id="A0A510UJ97"/>
<proteinExistence type="predicted"/>
<accession>A0A510UJ97</accession>
<evidence type="ECO:0000313" key="1">
    <source>
        <dbReference type="EMBL" id="GEK14723.1"/>
    </source>
</evidence>
<organism evidence="1 2">
    <name type="scientific">Aliivibrio fischeri</name>
    <name type="common">Vibrio fischeri</name>
    <dbReference type="NCBI Taxonomy" id="668"/>
    <lineage>
        <taxon>Bacteria</taxon>
        <taxon>Pseudomonadati</taxon>
        <taxon>Pseudomonadota</taxon>
        <taxon>Gammaproteobacteria</taxon>
        <taxon>Vibrionales</taxon>
        <taxon>Vibrionaceae</taxon>
        <taxon>Aliivibrio</taxon>
    </lineage>
</organism>
<evidence type="ECO:0000313" key="2">
    <source>
        <dbReference type="Proteomes" id="UP000321787"/>
    </source>
</evidence>
<dbReference type="RefSeq" id="WP_146865131.1">
    <property type="nucleotide sequence ID" value="NZ_BJTZ01000019.1"/>
</dbReference>
<dbReference type="EMBL" id="BJTZ01000019">
    <property type="protein sequence ID" value="GEK14723.1"/>
    <property type="molecule type" value="Genomic_DNA"/>
</dbReference>
<name>A0A510UJ97_ALIFS</name>
<reference evidence="1 2" key="1">
    <citation type="submission" date="2019-07" db="EMBL/GenBank/DDBJ databases">
        <title>Whole genome shotgun sequence of Aliivibrio fischeri NBRC 101058.</title>
        <authorList>
            <person name="Hosoyama A."/>
            <person name="Uohara A."/>
            <person name="Ohji S."/>
            <person name="Ichikawa N."/>
        </authorList>
    </citation>
    <scope>NUCLEOTIDE SEQUENCE [LARGE SCALE GENOMIC DNA]</scope>
    <source>
        <strain evidence="1 2">NBRC 101058</strain>
    </source>
</reference>